<dbReference type="Proteomes" id="UP000814033">
    <property type="component" value="Unassembled WGS sequence"/>
</dbReference>
<comment type="caution">
    <text evidence="1">The sequence shown here is derived from an EMBL/GenBank/DDBJ whole genome shotgun (WGS) entry which is preliminary data.</text>
</comment>
<keyword evidence="2" id="KW-1185">Reference proteome</keyword>
<evidence type="ECO:0000313" key="2">
    <source>
        <dbReference type="Proteomes" id="UP000814033"/>
    </source>
</evidence>
<proteinExistence type="predicted"/>
<sequence length="262" mass="29694">MSPSTSSEDAVAVLEKISGSGPVIAVDLDDVLSQTTQCVADWHNRTFSTDMNLSTFYYSMWYKNPGWGTVPETLEKVKQFYATDQLKDALPISGAREGLAALKGLGFELVIVTARIMDGELDSTIRWLRQHFHAIFRYVVFSTQPRDVIHEHDALCIGTSLTKLEICAAIRAVVLIDDLMETALKVGRQGNIPVLLFGDYEWNKRVDAGDQWGFHEKLDEEGGREWWVDDTVVLQDADKIWRTRDWNEVVTWVREAKQAGRL</sequence>
<name>A0ACB8SCD8_9AGAM</name>
<organism evidence="1 2">
    <name type="scientific">Auriscalpium vulgare</name>
    <dbReference type="NCBI Taxonomy" id="40419"/>
    <lineage>
        <taxon>Eukaryota</taxon>
        <taxon>Fungi</taxon>
        <taxon>Dikarya</taxon>
        <taxon>Basidiomycota</taxon>
        <taxon>Agaricomycotina</taxon>
        <taxon>Agaricomycetes</taxon>
        <taxon>Russulales</taxon>
        <taxon>Auriscalpiaceae</taxon>
        <taxon>Auriscalpium</taxon>
    </lineage>
</organism>
<dbReference type="EMBL" id="MU275838">
    <property type="protein sequence ID" value="KAI0054148.1"/>
    <property type="molecule type" value="Genomic_DNA"/>
</dbReference>
<reference evidence="1" key="2">
    <citation type="journal article" date="2022" name="New Phytol.">
        <title>Evolutionary transition to the ectomycorrhizal habit in the genomes of a hyperdiverse lineage of mushroom-forming fungi.</title>
        <authorList>
            <person name="Looney B."/>
            <person name="Miyauchi S."/>
            <person name="Morin E."/>
            <person name="Drula E."/>
            <person name="Courty P.E."/>
            <person name="Kohler A."/>
            <person name="Kuo A."/>
            <person name="LaButti K."/>
            <person name="Pangilinan J."/>
            <person name="Lipzen A."/>
            <person name="Riley R."/>
            <person name="Andreopoulos W."/>
            <person name="He G."/>
            <person name="Johnson J."/>
            <person name="Nolan M."/>
            <person name="Tritt A."/>
            <person name="Barry K.W."/>
            <person name="Grigoriev I.V."/>
            <person name="Nagy L.G."/>
            <person name="Hibbett D."/>
            <person name="Henrissat B."/>
            <person name="Matheny P.B."/>
            <person name="Labbe J."/>
            <person name="Martin F.M."/>
        </authorList>
    </citation>
    <scope>NUCLEOTIDE SEQUENCE</scope>
    <source>
        <strain evidence="1">FP105234-sp</strain>
    </source>
</reference>
<reference evidence="1" key="1">
    <citation type="submission" date="2021-02" db="EMBL/GenBank/DDBJ databases">
        <authorList>
            <consortium name="DOE Joint Genome Institute"/>
            <person name="Ahrendt S."/>
            <person name="Looney B.P."/>
            <person name="Miyauchi S."/>
            <person name="Morin E."/>
            <person name="Drula E."/>
            <person name="Courty P.E."/>
            <person name="Chicoki N."/>
            <person name="Fauchery L."/>
            <person name="Kohler A."/>
            <person name="Kuo A."/>
            <person name="Labutti K."/>
            <person name="Pangilinan J."/>
            <person name="Lipzen A."/>
            <person name="Riley R."/>
            <person name="Andreopoulos W."/>
            <person name="He G."/>
            <person name="Johnson J."/>
            <person name="Barry K.W."/>
            <person name="Grigoriev I.V."/>
            <person name="Nagy L."/>
            <person name="Hibbett D."/>
            <person name="Henrissat B."/>
            <person name="Matheny P.B."/>
            <person name="Labbe J."/>
            <person name="Martin F."/>
        </authorList>
    </citation>
    <scope>NUCLEOTIDE SEQUENCE</scope>
    <source>
        <strain evidence="1">FP105234-sp</strain>
    </source>
</reference>
<gene>
    <name evidence="1" type="ORF">FA95DRAFT_1507827</name>
</gene>
<evidence type="ECO:0000313" key="1">
    <source>
        <dbReference type="EMBL" id="KAI0054148.1"/>
    </source>
</evidence>
<protein>
    <submittedName>
        <fullName evidence="1">Uncharacterized protein</fullName>
    </submittedName>
</protein>
<accession>A0ACB8SCD8</accession>